<feature type="binding site" evidence="9">
    <location>
        <position position="47"/>
    </location>
    <ligand>
        <name>substrate</name>
    </ligand>
</feature>
<evidence type="ECO:0000256" key="7">
    <source>
        <dbReference type="ARBA" id="ARBA00022975"/>
    </source>
</evidence>
<dbReference type="InterPro" id="IPR049622">
    <property type="entry name" value="Dihydroorotate_DH_I"/>
</dbReference>
<feature type="binding site" evidence="9">
    <location>
        <begin position="269"/>
        <end position="270"/>
    </location>
    <ligand>
        <name>FMN</name>
        <dbReference type="ChEBI" id="CHEBI:58210"/>
    </ligand>
</feature>
<evidence type="ECO:0000256" key="1">
    <source>
        <dbReference type="ARBA" id="ARBA00004496"/>
    </source>
</evidence>
<dbReference type="SUPFAM" id="SSF51395">
    <property type="entry name" value="FMN-linked oxidoreductases"/>
    <property type="match status" value="1"/>
</dbReference>
<feature type="binding site" evidence="9">
    <location>
        <position position="133"/>
    </location>
    <ligand>
        <name>substrate</name>
    </ligand>
</feature>
<feature type="domain" description="Dihydroorotate dehydrogenase catalytic" evidence="10">
    <location>
        <begin position="7"/>
        <end position="288"/>
    </location>
</feature>
<evidence type="ECO:0000256" key="6">
    <source>
        <dbReference type="ARBA" id="ARBA00022643"/>
    </source>
</evidence>
<comment type="caution">
    <text evidence="11">The sequence shown here is derived from an EMBL/GenBank/DDBJ whole genome shotgun (WGS) entry which is preliminary data.</text>
</comment>
<feature type="binding site" evidence="9">
    <location>
        <begin position="71"/>
        <end position="75"/>
    </location>
    <ligand>
        <name>substrate</name>
    </ligand>
</feature>
<keyword evidence="6 9" id="KW-0288">FMN</keyword>
<dbReference type="CDD" id="cd04740">
    <property type="entry name" value="DHOD_1B_like"/>
    <property type="match status" value="1"/>
</dbReference>
<dbReference type="PIRSF" id="PIRSF000164">
    <property type="entry name" value="DHO_oxidase"/>
    <property type="match status" value="1"/>
</dbReference>
<evidence type="ECO:0000256" key="2">
    <source>
        <dbReference type="ARBA" id="ARBA00004725"/>
    </source>
</evidence>
<dbReference type="NCBIfam" id="TIGR01037">
    <property type="entry name" value="pyrD_sub1_fam"/>
    <property type="match status" value="1"/>
</dbReference>
<dbReference type="Proteomes" id="UP001332931">
    <property type="component" value="Unassembled WGS sequence"/>
</dbReference>
<proteinExistence type="inferred from homology"/>
<dbReference type="Pfam" id="PF01180">
    <property type="entry name" value="DHO_dh"/>
    <property type="match status" value="1"/>
</dbReference>
<keyword evidence="8 9" id="KW-0560">Oxidoreductase</keyword>
<dbReference type="InterPro" id="IPR013785">
    <property type="entry name" value="Aldolase_TIM"/>
</dbReference>
<comment type="caution">
    <text evidence="9">Lacks conserved residue(s) required for the propagation of feature annotation.</text>
</comment>
<dbReference type="PANTHER" id="PTHR48109">
    <property type="entry name" value="DIHYDROOROTATE DEHYDROGENASE (QUINONE), MITOCHONDRIAL-RELATED"/>
    <property type="match status" value="1"/>
</dbReference>
<dbReference type="InterPro" id="IPR050074">
    <property type="entry name" value="DHO_dehydrogenase"/>
</dbReference>
<keyword evidence="4 9" id="KW-0963">Cytoplasm</keyword>
<comment type="similarity">
    <text evidence="3 9">Belongs to the dihydroorotate dehydrogenase family. Type 1 subfamily.</text>
</comment>
<organism evidence="11 12">
    <name type="scientific">Olsenella absiana</name>
    <dbReference type="NCBI Taxonomy" id="3115222"/>
    <lineage>
        <taxon>Bacteria</taxon>
        <taxon>Bacillati</taxon>
        <taxon>Actinomycetota</taxon>
        <taxon>Coriobacteriia</taxon>
        <taxon>Coriobacteriales</taxon>
        <taxon>Atopobiaceae</taxon>
        <taxon>Olsenella</taxon>
    </lineage>
</organism>
<evidence type="ECO:0000313" key="12">
    <source>
        <dbReference type="Proteomes" id="UP001332931"/>
    </source>
</evidence>
<feature type="binding site" evidence="9">
    <location>
        <begin position="47"/>
        <end position="48"/>
    </location>
    <ligand>
        <name>FMN</name>
        <dbReference type="ChEBI" id="CHEBI:58210"/>
    </ligand>
</feature>
<comment type="pathway">
    <text evidence="2 9">Pyrimidine metabolism; UMP biosynthesis via de novo pathway.</text>
</comment>
<dbReference type="InterPro" id="IPR005720">
    <property type="entry name" value="Dihydroorotate_DH_cat"/>
</dbReference>
<comment type="function">
    <text evidence="9">Catalyzes the conversion of dihydroorotate to orotate.</text>
</comment>
<evidence type="ECO:0000256" key="8">
    <source>
        <dbReference type="ARBA" id="ARBA00023002"/>
    </source>
</evidence>
<sequence length="307" mass="31858">MSSVSMAVDLGGIHMDNPVCTASGTFGNGWQFEGFYDVSELGAITCKGVSAEPWEGNPAPRMAELPSAVMNSVGLQNPGVRAFVRDYGDYLAGLSARGCKVICQVAGHSVEEYVRALDLFEELAPFAAGFELNISCPNIAKGGSAMGSTPAGAAEVTRACRPHTSRPLLVKLAPTNVGEIARAVEAEGADALTLINTIPGMAIDVRTRRSRVSRPTAGVSGPAIHAIAVRMVWEAARAVSIPINGVGGVASGEDAAEFILAGATAVSVGTANLYDPMAAPRVLRELEQWAEGQGVTDINELIGAFEC</sequence>
<feature type="active site" description="Nucleophile" evidence="9">
    <location>
        <position position="136"/>
    </location>
</feature>
<keyword evidence="5 9" id="KW-0285">Flavoprotein</keyword>
<dbReference type="GO" id="GO:0004589">
    <property type="term" value="F:dihydroorotate dehydrogenase (NAD+) activity"/>
    <property type="evidence" value="ECO:0007669"/>
    <property type="project" value="UniProtKB-EC"/>
</dbReference>
<gene>
    <name evidence="9" type="primary">pyrD</name>
    <name evidence="11" type="ORF">VXJ25_08165</name>
</gene>
<comment type="subcellular location">
    <subcellularLocation>
        <location evidence="1 9">Cytoplasm</location>
    </subcellularLocation>
</comment>
<dbReference type="InterPro" id="IPR012135">
    <property type="entry name" value="Dihydroorotate_DH_1_2"/>
</dbReference>
<accession>A0ABU7RBG9</accession>
<evidence type="ECO:0000256" key="4">
    <source>
        <dbReference type="ARBA" id="ARBA00022490"/>
    </source>
</evidence>
<keyword evidence="12" id="KW-1185">Reference proteome</keyword>
<evidence type="ECO:0000256" key="5">
    <source>
        <dbReference type="ARBA" id="ARBA00022630"/>
    </source>
</evidence>
<feature type="binding site" evidence="9">
    <location>
        <position position="221"/>
    </location>
    <ligand>
        <name>FMN</name>
        <dbReference type="ChEBI" id="CHEBI:58210"/>
    </ligand>
</feature>
<comment type="catalytic activity">
    <reaction evidence="9">
        <text>(S)-dihydroorotate + A = orotate + AH2</text>
        <dbReference type="Rhea" id="RHEA:18073"/>
        <dbReference type="ChEBI" id="CHEBI:13193"/>
        <dbReference type="ChEBI" id="CHEBI:17499"/>
        <dbReference type="ChEBI" id="CHEBI:30839"/>
        <dbReference type="ChEBI" id="CHEBI:30864"/>
    </reaction>
</comment>
<name>A0ABU7RBG9_9ACTN</name>
<dbReference type="HAMAP" id="MF_00224">
    <property type="entry name" value="DHO_dh_type1"/>
    <property type="match status" value="1"/>
</dbReference>
<evidence type="ECO:0000256" key="3">
    <source>
        <dbReference type="ARBA" id="ARBA00008008"/>
    </source>
</evidence>
<dbReference type="InterPro" id="IPR033888">
    <property type="entry name" value="DHOD_1B"/>
</dbReference>
<feature type="binding site" evidence="9">
    <location>
        <position position="195"/>
    </location>
    <ligand>
        <name>FMN</name>
        <dbReference type="ChEBI" id="CHEBI:58210"/>
    </ligand>
</feature>
<dbReference type="RefSeq" id="WP_330958717.1">
    <property type="nucleotide sequence ID" value="NZ_JAZGJQ010000010.1"/>
</dbReference>
<dbReference type="Gene3D" id="3.20.20.70">
    <property type="entry name" value="Aldolase class I"/>
    <property type="match status" value="1"/>
</dbReference>
<keyword evidence="7 9" id="KW-0665">Pyrimidine biosynthesis</keyword>
<evidence type="ECO:0000256" key="9">
    <source>
        <dbReference type="HAMAP-Rule" id="MF_00224"/>
    </source>
</evidence>
<reference evidence="11 12" key="1">
    <citation type="submission" date="2024-01" db="EMBL/GenBank/DDBJ databases">
        <title>Description of Olsenella sp. nov., isolated from pig feces.</title>
        <authorList>
            <person name="Chang Y.-H."/>
        </authorList>
    </citation>
    <scope>NUCLEOTIDE SEQUENCE [LARGE SCALE GENOMIC DNA]</scope>
    <source>
        <strain evidence="11 12">YH-ols2223</strain>
    </source>
</reference>
<dbReference type="EMBL" id="JAZGJQ010000010">
    <property type="protein sequence ID" value="MEE6147952.1"/>
    <property type="molecule type" value="Genomic_DNA"/>
</dbReference>
<evidence type="ECO:0000313" key="11">
    <source>
        <dbReference type="EMBL" id="MEE6147952.1"/>
    </source>
</evidence>
<comment type="cofactor">
    <cofactor evidence="9">
        <name>FMN</name>
        <dbReference type="ChEBI" id="CHEBI:58210"/>
    </cofactor>
    <text evidence="9">Binds 1 FMN per subunit.</text>
</comment>
<dbReference type="InterPro" id="IPR024920">
    <property type="entry name" value="Dihydroorotate_DH_1"/>
</dbReference>
<dbReference type="EC" id="1.3.-.-" evidence="9"/>
<protein>
    <recommendedName>
        <fullName evidence="9">Dihydroorotate dehydrogenase</fullName>
        <shortName evidence="9">DHOD</shortName>
        <shortName evidence="9">DHODase</shortName>
        <shortName evidence="9">DHOdehase</shortName>
        <ecNumber evidence="9">1.3.-.-</ecNumber>
    </recommendedName>
</protein>
<dbReference type="NCBIfam" id="NF005574">
    <property type="entry name" value="PRK07259.1"/>
    <property type="match status" value="1"/>
</dbReference>
<feature type="binding site" evidence="9">
    <location>
        <position position="171"/>
    </location>
    <ligand>
        <name>FMN</name>
        <dbReference type="ChEBI" id="CHEBI:58210"/>
    </ligand>
</feature>
<feature type="binding site" evidence="9">
    <location>
        <position position="23"/>
    </location>
    <ligand>
        <name>FMN</name>
        <dbReference type="ChEBI" id="CHEBI:58210"/>
    </ligand>
</feature>
<evidence type="ECO:0000259" key="10">
    <source>
        <dbReference type="Pfam" id="PF01180"/>
    </source>
</evidence>
<feature type="binding site" evidence="9">
    <location>
        <begin position="247"/>
        <end position="248"/>
    </location>
    <ligand>
        <name>FMN</name>
        <dbReference type="ChEBI" id="CHEBI:58210"/>
    </ligand>
</feature>
<dbReference type="PANTHER" id="PTHR48109:SF1">
    <property type="entry name" value="DIHYDROOROTATE DEHYDROGENASE (FUMARATE)"/>
    <property type="match status" value="1"/>
</dbReference>
<feature type="binding site" evidence="9">
    <location>
        <position position="133"/>
    </location>
    <ligand>
        <name>FMN</name>
        <dbReference type="ChEBI" id="CHEBI:58210"/>
    </ligand>
</feature>
<feature type="binding site" evidence="9">
    <location>
        <begin position="196"/>
        <end position="197"/>
    </location>
    <ligand>
        <name>substrate</name>
    </ligand>
</feature>